<dbReference type="InterPro" id="IPR050167">
    <property type="entry name" value="Ser_Thr_protein_kinase"/>
</dbReference>
<dbReference type="SUPFAM" id="SSF56112">
    <property type="entry name" value="Protein kinase-like (PK-like)"/>
    <property type="match status" value="1"/>
</dbReference>
<dbReference type="OrthoDB" id="6718656at2759"/>
<dbReference type="GO" id="GO:0005737">
    <property type="term" value="C:cytoplasm"/>
    <property type="evidence" value="ECO:0007669"/>
    <property type="project" value="TreeGrafter"/>
</dbReference>
<dbReference type="GO" id="GO:0007165">
    <property type="term" value="P:signal transduction"/>
    <property type="evidence" value="ECO:0007669"/>
    <property type="project" value="TreeGrafter"/>
</dbReference>
<reference evidence="2" key="1">
    <citation type="submission" date="2021-06" db="EMBL/GenBank/DDBJ databases">
        <authorList>
            <person name="Kallberg Y."/>
            <person name="Tangrot J."/>
            <person name="Rosling A."/>
        </authorList>
    </citation>
    <scope>NUCLEOTIDE SEQUENCE</scope>
    <source>
        <strain evidence="2">IN212</strain>
    </source>
</reference>
<feature type="domain" description="Protein kinase" evidence="1">
    <location>
        <begin position="1"/>
        <end position="149"/>
    </location>
</feature>
<gene>
    <name evidence="2" type="ORF">RFULGI_LOCUS5450</name>
</gene>
<dbReference type="GO" id="GO:0004672">
    <property type="term" value="F:protein kinase activity"/>
    <property type="evidence" value="ECO:0007669"/>
    <property type="project" value="InterPro"/>
</dbReference>
<organism evidence="2 3">
    <name type="scientific">Racocetra fulgida</name>
    <dbReference type="NCBI Taxonomy" id="60492"/>
    <lineage>
        <taxon>Eukaryota</taxon>
        <taxon>Fungi</taxon>
        <taxon>Fungi incertae sedis</taxon>
        <taxon>Mucoromycota</taxon>
        <taxon>Glomeromycotina</taxon>
        <taxon>Glomeromycetes</taxon>
        <taxon>Diversisporales</taxon>
        <taxon>Gigasporaceae</taxon>
        <taxon>Racocetra</taxon>
    </lineage>
</organism>
<proteinExistence type="predicted"/>
<dbReference type="Proteomes" id="UP000789396">
    <property type="component" value="Unassembled WGS sequence"/>
</dbReference>
<dbReference type="Gene3D" id="1.10.510.10">
    <property type="entry name" value="Transferase(Phosphotransferase) domain 1"/>
    <property type="match status" value="1"/>
</dbReference>
<dbReference type="GO" id="GO:0005524">
    <property type="term" value="F:ATP binding"/>
    <property type="evidence" value="ECO:0007669"/>
    <property type="project" value="InterPro"/>
</dbReference>
<feature type="non-terminal residue" evidence="2">
    <location>
        <position position="194"/>
    </location>
</feature>
<accession>A0A9N9BNQ8</accession>
<dbReference type="PANTHER" id="PTHR23257">
    <property type="entry name" value="SERINE-THREONINE PROTEIN KINASE"/>
    <property type="match status" value="1"/>
</dbReference>
<evidence type="ECO:0000313" key="2">
    <source>
        <dbReference type="EMBL" id="CAG8570861.1"/>
    </source>
</evidence>
<dbReference type="AlphaFoldDB" id="A0A9N9BNQ8"/>
<comment type="caution">
    <text evidence="2">The sequence shown here is derived from an EMBL/GenBank/DDBJ whole genome shotgun (WGS) entry which is preliminary data.</text>
</comment>
<evidence type="ECO:0000313" key="3">
    <source>
        <dbReference type="Proteomes" id="UP000789396"/>
    </source>
</evidence>
<sequence length="194" mass="22227">MTWELKIKSLLYISRGLICLHEKGLMHHDFHPGNLLYNANFLNITDLGLCKSTNQSSQSRGVYGVMPYVAPEVLYGEKYTIASDIYSFGIIAYELLAIEICKGLRPKIPSYIPEFITKLIMQCWNAQPEKRPTAKELFLNYHNKFHPEYIDQIEKAEKITNNILASNAKTSLDYKLHPGAIYTNSELINLEIPE</sequence>
<dbReference type="InterPro" id="IPR000719">
    <property type="entry name" value="Prot_kinase_dom"/>
</dbReference>
<evidence type="ECO:0000259" key="1">
    <source>
        <dbReference type="PROSITE" id="PS50011"/>
    </source>
</evidence>
<dbReference type="Pfam" id="PF00069">
    <property type="entry name" value="Pkinase"/>
    <property type="match status" value="1"/>
</dbReference>
<dbReference type="EMBL" id="CAJVPZ010006212">
    <property type="protein sequence ID" value="CAG8570861.1"/>
    <property type="molecule type" value="Genomic_DNA"/>
</dbReference>
<name>A0A9N9BNQ8_9GLOM</name>
<protein>
    <submittedName>
        <fullName evidence="2">15205_t:CDS:1</fullName>
    </submittedName>
</protein>
<dbReference type="PROSITE" id="PS50011">
    <property type="entry name" value="PROTEIN_KINASE_DOM"/>
    <property type="match status" value="1"/>
</dbReference>
<keyword evidence="3" id="KW-1185">Reference proteome</keyword>
<dbReference type="InterPro" id="IPR011009">
    <property type="entry name" value="Kinase-like_dom_sf"/>
</dbReference>